<sequence length="153" mass="16382">MVEPTPPPEPFPAAAARTLAPVAGQVEQVKQQAAAGDLRIDLGAAESLLRQVQQVRLRAADLVTGSSTLDTPLQFGDNWVGRIISERLRTVAVDENGGVTPVLRMFHDVLDSVEAVIRLAAGLYRTTDEQVEQDLRLAASRIGEHLGLIGGKP</sequence>
<dbReference type="RefSeq" id="WP_075135800.1">
    <property type="nucleotide sequence ID" value="NZ_MSIF01000015.1"/>
</dbReference>
<dbReference type="Proteomes" id="UP000185696">
    <property type="component" value="Unassembled WGS sequence"/>
</dbReference>
<comment type="caution">
    <text evidence="1">The sequence shown here is derived from an EMBL/GenBank/DDBJ whole genome shotgun (WGS) entry which is preliminary data.</text>
</comment>
<dbReference type="AlphaFoldDB" id="A0A7Z0WI27"/>
<protein>
    <submittedName>
        <fullName evidence="1">Uncharacterized protein</fullName>
    </submittedName>
</protein>
<keyword evidence="2" id="KW-1185">Reference proteome</keyword>
<accession>A0A7Z0WI27</accession>
<organism evidence="1 2">
    <name type="scientific">Actinophytocola xinjiangensis</name>
    <dbReference type="NCBI Taxonomy" id="485602"/>
    <lineage>
        <taxon>Bacteria</taxon>
        <taxon>Bacillati</taxon>
        <taxon>Actinomycetota</taxon>
        <taxon>Actinomycetes</taxon>
        <taxon>Pseudonocardiales</taxon>
        <taxon>Pseudonocardiaceae</taxon>
    </lineage>
</organism>
<evidence type="ECO:0000313" key="1">
    <source>
        <dbReference type="EMBL" id="OLF07560.1"/>
    </source>
</evidence>
<dbReference type="EMBL" id="MSIF01000015">
    <property type="protein sequence ID" value="OLF07560.1"/>
    <property type="molecule type" value="Genomic_DNA"/>
</dbReference>
<reference evidence="1 2" key="1">
    <citation type="submission" date="2016-12" db="EMBL/GenBank/DDBJ databases">
        <title>The draft genome sequence of Actinophytocola xinjiangensis.</title>
        <authorList>
            <person name="Wang W."/>
            <person name="Yuan L."/>
        </authorList>
    </citation>
    <scope>NUCLEOTIDE SEQUENCE [LARGE SCALE GENOMIC DNA]</scope>
    <source>
        <strain evidence="1 2">CGMCC 4.4663</strain>
    </source>
</reference>
<proteinExistence type="predicted"/>
<name>A0A7Z0WI27_9PSEU</name>
<evidence type="ECO:0000313" key="2">
    <source>
        <dbReference type="Proteomes" id="UP000185696"/>
    </source>
</evidence>
<gene>
    <name evidence="1" type="ORF">BLA60_26960</name>
</gene>